<reference evidence="2 3" key="1">
    <citation type="journal article" date="2014" name="Genome Biol. Evol.">
        <title>The genome of the myxosporean Thelohanellus kitauei shows adaptations to nutrient acquisition within its fish host.</title>
        <authorList>
            <person name="Yang Y."/>
            <person name="Xiong J."/>
            <person name="Zhou Z."/>
            <person name="Huo F."/>
            <person name="Miao W."/>
            <person name="Ran C."/>
            <person name="Liu Y."/>
            <person name="Zhang J."/>
            <person name="Feng J."/>
            <person name="Wang M."/>
            <person name="Wang M."/>
            <person name="Wang L."/>
            <person name="Yao B."/>
        </authorList>
    </citation>
    <scope>NUCLEOTIDE SEQUENCE [LARGE SCALE GENOMIC DNA]</scope>
    <source>
        <strain evidence="2">Wuqing</strain>
    </source>
</reference>
<name>A0A0C2M027_THEKT</name>
<keyword evidence="3" id="KW-1185">Reference proteome</keyword>
<keyword evidence="1" id="KW-0812">Transmembrane</keyword>
<evidence type="ECO:0000313" key="3">
    <source>
        <dbReference type="Proteomes" id="UP000031668"/>
    </source>
</evidence>
<gene>
    <name evidence="2" type="ORF">RF11_13089</name>
</gene>
<evidence type="ECO:0000313" key="2">
    <source>
        <dbReference type="EMBL" id="KII60400.1"/>
    </source>
</evidence>
<sequence length="360" mass="42853">MLIDFHVHTLTRSGPKEIQIEKSYVEEHVTAILKTGGRYEQLKTLLRTKNQSYPRMHIIIVDDEWNESFEKEIQIYKEATYVAMNESAGISKDKIMMISVEEFYGEGDQYCSTSDEPYKYYRTMQFIRSRIWLQDIEYKRIYDRNACILREDNHFFNLEIFVDYLKNKSVSKENYMKMLFSAQCNIDKSLQEYYRAYDIYRGLIKFLIALTKTNKRNKLTNVAVIEKFKKDLLYREWTSNRFLFEILQCYLGIDDLDKVLISLVNDEPVIEPVVSSLNSPHFSLLKLIKLSSKIYDTTHHFTSFLLIISSLAITLLVMMYIQYKRGMLRRSTLIIMLDRMIRFRGDGISWKIRKKLITVD</sequence>
<dbReference type="EMBL" id="JWZT01005635">
    <property type="protein sequence ID" value="KII60400.1"/>
    <property type="molecule type" value="Genomic_DNA"/>
</dbReference>
<feature type="transmembrane region" description="Helical" evidence="1">
    <location>
        <begin position="301"/>
        <end position="321"/>
    </location>
</feature>
<comment type="caution">
    <text evidence="2">The sequence shown here is derived from an EMBL/GenBank/DDBJ whole genome shotgun (WGS) entry which is preliminary data.</text>
</comment>
<dbReference type="AlphaFoldDB" id="A0A0C2M027"/>
<keyword evidence="1" id="KW-1133">Transmembrane helix</keyword>
<evidence type="ECO:0000256" key="1">
    <source>
        <dbReference type="SAM" id="Phobius"/>
    </source>
</evidence>
<protein>
    <submittedName>
        <fullName evidence="2">Uncharacterized protein</fullName>
    </submittedName>
</protein>
<accession>A0A0C2M027</accession>
<keyword evidence="1" id="KW-0472">Membrane</keyword>
<organism evidence="2 3">
    <name type="scientific">Thelohanellus kitauei</name>
    <name type="common">Myxosporean</name>
    <dbReference type="NCBI Taxonomy" id="669202"/>
    <lineage>
        <taxon>Eukaryota</taxon>
        <taxon>Metazoa</taxon>
        <taxon>Cnidaria</taxon>
        <taxon>Myxozoa</taxon>
        <taxon>Myxosporea</taxon>
        <taxon>Bivalvulida</taxon>
        <taxon>Platysporina</taxon>
        <taxon>Myxobolidae</taxon>
        <taxon>Thelohanellus</taxon>
    </lineage>
</organism>
<proteinExistence type="predicted"/>
<dbReference type="Proteomes" id="UP000031668">
    <property type="component" value="Unassembled WGS sequence"/>
</dbReference>